<dbReference type="SUPFAM" id="SSF109854">
    <property type="entry name" value="DinB/YfiT-like putative metalloenzymes"/>
    <property type="match status" value="1"/>
</dbReference>
<dbReference type="GO" id="GO:0046872">
    <property type="term" value="F:metal ion binding"/>
    <property type="evidence" value="ECO:0007669"/>
    <property type="project" value="InterPro"/>
</dbReference>
<accession>A0A839Q410</accession>
<gene>
    <name evidence="2" type="ORF">FHR72_002293</name>
</gene>
<evidence type="ECO:0000313" key="3">
    <source>
        <dbReference type="Proteomes" id="UP000550501"/>
    </source>
</evidence>
<reference evidence="2 3" key="1">
    <citation type="submission" date="2020-08" db="EMBL/GenBank/DDBJ databases">
        <title>The Agave Microbiome: Exploring the role of microbial communities in plant adaptations to desert environments.</title>
        <authorList>
            <person name="Partida-Martinez L.P."/>
        </authorList>
    </citation>
    <scope>NUCLEOTIDE SEQUENCE [LARGE SCALE GENOMIC DNA]</scope>
    <source>
        <strain evidence="2 3">AT2.18</strain>
    </source>
</reference>
<evidence type="ECO:0000313" key="2">
    <source>
        <dbReference type="EMBL" id="MBB2990820.1"/>
    </source>
</evidence>
<dbReference type="InterPro" id="IPR024344">
    <property type="entry name" value="MDMPI_metal-binding"/>
</dbReference>
<dbReference type="Proteomes" id="UP000550501">
    <property type="component" value="Unassembled WGS sequence"/>
</dbReference>
<dbReference type="EMBL" id="JACHVU010000004">
    <property type="protein sequence ID" value="MBB2990820.1"/>
    <property type="molecule type" value="Genomic_DNA"/>
</dbReference>
<sequence length="206" mass="21551">MTPSGSRQVFASAAHSFAALVRRIPDSRWDDPGLGDWSVRDLVGHTSRSLITVSTYLKAPAQREDLAGAADYYVAMHDYSAHLGAEAIVERGRQAGRDLGADPAGTVDELVARVLAEVDAVEDPLIEVIGGYGIRLSSYLPTRTFELAVHGMDIAAAVGIDLAPTDDVLAEATSLAAQISVQLGRGATVLLALTGRAGLPAAFSVV</sequence>
<evidence type="ECO:0000259" key="1">
    <source>
        <dbReference type="Pfam" id="PF11716"/>
    </source>
</evidence>
<comment type="caution">
    <text evidence="2">The sequence shown here is derived from an EMBL/GenBank/DDBJ whole genome shotgun (WGS) entry which is preliminary data.</text>
</comment>
<dbReference type="Pfam" id="PF11716">
    <property type="entry name" value="MDMPI_N"/>
    <property type="match status" value="1"/>
</dbReference>
<dbReference type="Gene3D" id="1.20.120.450">
    <property type="entry name" value="dinb family like domain"/>
    <property type="match status" value="1"/>
</dbReference>
<protein>
    <submittedName>
        <fullName evidence="2">Uncharacterized protein (TIGR03083 family)</fullName>
    </submittedName>
</protein>
<organism evidence="2 3">
    <name type="scientific">Mycolicibacterium iranicum</name>
    <name type="common">Mycobacterium iranicum</name>
    <dbReference type="NCBI Taxonomy" id="912594"/>
    <lineage>
        <taxon>Bacteria</taxon>
        <taxon>Bacillati</taxon>
        <taxon>Actinomycetota</taxon>
        <taxon>Actinomycetes</taxon>
        <taxon>Mycobacteriales</taxon>
        <taxon>Mycobacteriaceae</taxon>
        <taxon>Mycolicibacterium</taxon>
    </lineage>
</organism>
<feature type="domain" description="Mycothiol-dependent maleylpyruvate isomerase metal-binding" evidence="1">
    <location>
        <begin position="11"/>
        <end position="155"/>
    </location>
</feature>
<dbReference type="InterPro" id="IPR034660">
    <property type="entry name" value="DinB/YfiT-like"/>
</dbReference>
<proteinExistence type="predicted"/>
<name>A0A839Q410_MYCIR</name>
<keyword evidence="3" id="KW-1185">Reference proteome</keyword>
<dbReference type="RefSeq" id="WP_183468077.1">
    <property type="nucleotide sequence ID" value="NZ_JACHVU010000004.1"/>
</dbReference>
<dbReference type="AlphaFoldDB" id="A0A839Q410"/>